<feature type="transmembrane region" description="Helical" evidence="8">
    <location>
        <begin position="210"/>
        <end position="228"/>
    </location>
</feature>
<comment type="subcellular location">
    <subcellularLocation>
        <location evidence="1">Membrane</location>
        <topology evidence="1">Multi-pass membrane protein</topology>
    </subcellularLocation>
</comment>
<evidence type="ECO:0000313" key="9">
    <source>
        <dbReference type="EMBL" id="SHE69740.1"/>
    </source>
</evidence>
<dbReference type="RefSeq" id="WP_178138738.1">
    <property type="nucleotide sequence ID" value="NZ_FQUL01000017.1"/>
</dbReference>
<evidence type="ECO:0000256" key="4">
    <source>
        <dbReference type="ARBA" id="ARBA00022692"/>
    </source>
</evidence>
<feature type="transmembrane region" description="Helical" evidence="8">
    <location>
        <begin position="291"/>
        <end position="310"/>
    </location>
</feature>
<keyword evidence="10" id="KW-1185">Reference proteome</keyword>
<sequence length="488" mass="53208">MKEAHEIPIAEAGPIGIEQRGIDYIPSSERWAKPHNLFWMWSGALFNVEYLVYGAVLYGFGFTFLQALSIILIGNLSYVLLGLTSLQGPEAGTTTFTINRAPFGIQGSKLLAFFNWLTQVGFETEGVALIVLAALALSDKAGITHPSTGLKIAFIVAAGLIQLVLPLYGHEKIFKTLRVLFWPFLALFIVFAVLTVTKVKLYEVSHGASWQVYFEGLAFTISASGLGWTENGNDFSRYLPRNASKKATVLSVFLGSYIPSVALMVLGAAVATFVGSQNASITGMAHAFSGWFLWPYLLVAMVQLFAINSLDLYSSGVTLQALGLRLKRWQAVVLDTVICTSLAAYAIFASSFNNLLNEFILFIIVWVAPWTAIYLVDWLMRKMRYSPEDLQKTKGGLYFRGNGVHWPAIVAQIGGMIAALMALDAYPHYVSPISNLTTTKTSGGGADFSIFTGLIVGGLLYWLLARKGVKRENEALEAASKSGDVTTA</sequence>
<gene>
    <name evidence="9" type="ORF">SAMN02745225_01360</name>
</gene>
<evidence type="ECO:0000256" key="1">
    <source>
        <dbReference type="ARBA" id="ARBA00004141"/>
    </source>
</evidence>
<evidence type="ECO:0000256" key="7">
    <source>
        <dbReference type="PIRNR" id="PIRNR002744"/>
    </source>
</evidence>
<dbReference type="PANTHER" id="PTHR31806">
    <property type="entry name" value="PURINE-CYTOSINE PERMEASE FCY2-RELATED"/>
    <property type="match status" value="1"/>
</dbReference>
<dbReference type="AlphaFoldDB" id="A0A1M4VLN8"/>
<dbReference type="GO" id="GO:0022857">
    <property type="term" value="F:transmembrane transporter activity"/>
    <property type="evidence" value="ECO:0007669"/>
    <property type="project" value="InterPro"/>
</dbReference>
<dbReference type="InterPro" id="IPR001248">
    <property type="entry name" value="Pur-cyt_permease"/>
</dbReference>
<reference evidence="10" key="1">
    <citation type="submission" date="2016-11" db="EMBL/GenBank/DDBJ databases">
        <authorList>
            <person name="Varghese N."/>
            <person name="Submissions S."/>
        </authorList>
    </citation>
    <scope>NUCLEOTIDE SEQUENCE [LARGE SCALE GENOMIC DNA]</scope>
    <source>
        <strain evidence="10">DSM 19514</strain>
    </source>
</reference>
<feature type="transmembrane region" description="Helical" evidence="8">
    <location>
        <begin position="64"/>
        <end position="83"/>
    </location>
</feature>
<evidence type="ECO:0000256" key="5">
    <source>
        <dbReference type="ARBA" id="ARBA00022989"/>
    </source>
</evidence>
<feature type="transmembrane region" description="Helical" evidence="8">
    <location>
        <begin position="331"/>
        <end position="353"/>
    </location>
</feature>
<feature type="transmembrane region" description="Helical" evidence="8">
    <location>
        <begin position="359"/>
        <end position="380"/>
    </location>
</feature>
<feature type="transmembrane region" description="Helical" evidence="8">
    <location>
        <begin position="180"/>
        <end position="198"/>
    </location>
</feature>
<dbReference type="Proteomes" id="UP000184295">
    <property type="component" value="Unassembled WGS sequence"/>
</dbReference>
<evidence type="ECO:0000256" key="8">
    <source>
        <dbReference type="SAM" id="Phobius"/>
    </source>
</evidence>
<dbReference type="Gene3D" id="1.10.4160.10">
    <property type="entry name" value="Hydantoin permease"/>
    <property type="match status" value="1"/>
</dbReference>
<feature type="transmembrane region" description="Helical" evidence="8">
    <location>
        <begin position="401"/>
        <end position="423"/>
    </location>
</feature>
<keyword evidence="4 8" id="KW-0812">Transmembrane</keyword>
<evidence type="ECO:0000256" key="3">
    <source>
        <dbReference type="ARBA" id="ARBA00022448"/>
    </source>
</evidence>
<dbReference type="EMBL" id="FQUL01000017">
    <property type="protein sequence ID" value="SHE69740.1"/>
    <property type="molecule type" value="Genomic_DNA"/>
</dbReference>
<evidence type="ECO:0000313" key="10">
    <source>
        <dbReference type="Proteomes" id="UP000184295"/>
    </source>
</evidence>
<feature type="transmembrane region" description="Helical" evidence="8">
    <location>
        <begin position="110"/>
        <end position="137"/>
    </location>
</feature>
<dbReference type="Pfam" id="PF02133">
    <property type="entry name" value="Transp_cyt_pur"/>
    <property type="match status" value="1"/>
</dbReference>
<accession>A0A1M4VLN8</accession>
<name>A0A1M4VLN8_9ACTN</name>
<dbReference type="PIRSF" id="PIRSF002744">
    <property type="entry name" value="Pur-cyt_permease"/>
    <property type="match status" value="1"/>
</dbReference>
<organism evidence="9 10">
    <name type="scientific">Ferrithrix thermotolerans DSM 19514</name>
    <dbReference type="NCBI Taxonomy" id="1121881"/>
    <lineage>
        <taxon>Bacteria</taxon>
        <taxon>Bacillati</taxon>
        <taxon>Actinomycetota</taxon>
        <taxon>Acidimicrobiia</taxon>
        <taxon>Acidimicrobiales</taxon>
        <taxon>Acidimicrobiaceae</taxon>
        <taxon>Ferrithrix</taxon>
    </lineage>
</organism>
<keyword evidence="6 7" id="KW-0472">Membrane</keyword>
<dbReference type="STRING" id="1121881.SAMN02745225_01360"/>
<evidence type="ECO:0000256" key="6">
    <source>
        <dbReference type="ARBA" id="ARBA00023136"/>
    </source>
</evidence>
<dbReference type="GO" id="GO:0005886">
    <property type="term" value="C:plasma membrane"/>
    <property type="evidence" value="ECO:0007669"/>
    <property type="project" value="TreeGrafter"/>
</dbReference>
<feature type="transmembrane region" description="Helical" evidence="8">
    <location>
        <begin position="37"/>
        <end position="58"/>
    </location>
</feature>
<feature type="transmembrane region" description="Helical" evidence="8">
    <location>
        <begin position="149"/>
        <end position="168"/>
    </location>
</feature>
<feature type="transmembrane region" description="Helical" evidence="8">
    <location>
        <begin position="443"/>
        <end position="464"/>
    </location>
</feature>
<dbReference type="InterPro" id="IPR026030">
    <property type="entry name" value="Pur-cyt_permease_Fcy2/21/22"/>
</dbReference>
<dbReference type="PANTHER" id="PTHR31806:SF1">
    <property type="entry name" value="PURINE-CYTOSINE PERMEASE FCY2-RELATED"/>
    <property type="match status" value="1"/>
</dbReference>
<keyword evidence="5 8" id="KW-1133">Transmembrane helix</keyword>
<proteinExistence type="inferred from homology"/>
<keyword evidence="3 7" id="KW-0813">Transport</keyword>
<evidence type="ECO:0000256" key="2">
    <source>
        <dbReference type="ARBA" id="ARBA00008974"/>
    </source>
</evidence>
<protein>
    <submittedName>
        <fullName evidence="9">Purine-cytosine permease</fullName>
    </submittedName>
</protein>
<feature type="transmembrane region" description="Helical" evidence="8">
    <location>
        <begin position="249"/>
        <end position="271"/>
    </location>
</feature>
<comment type="similarity">
    <text evidence="2 7">Belongs to the purine-cytosine permease (2.A.39) family.</text>
</comment>